<sequence>MATNSNLISNHVKCKARSDRLQSFVEALSRDPPARQDIEIIPSDLQKNQHKNTGRRKTLAPIMKNKFFSESISEQNTPDLVVTAHSSDNSDRQMQLSEYSPSIIESDSSSERTDVFDFPNTEKIPDDRCTSVLSRGPSQQNAFHGAKENALSKCLSQRDVLLGKGIGEIGDSESVPPPSYLIPNKNSKKATLSRGQSEKDISDAIAEIDKELELV</sequence>
<protein>
    <submittedName>
        <fullName evidence="2">Uncharacterized protein</fullName>
    </submittedName>
</protein>
<dbReference type="EMBL" id="CAJPWZ010002691">
    <property type="protein sequence ID" value="CAG2243135.1"/>
    <property type="molecule type" value="Genomic_DNA"/>
</dbReference>
<organism evidence="2 3">
    <name type="scientific">Mytilus edulis</name>
    <name type="common">Blue mussel</name>
    <dbReference type="NCBI Taxonomy" id="6550"/>
    <lineage>
        <taxon>Eukaryota</taxon>
        <taxon>Metazoa</taxon>
        <taxon>Spiralia</taxon>
        <taxon>Lophotrochozoa</taxon>
        <taxon>Mollusca</taxon>
        <taxon>Bivalvia</taxon>
        <taxon>Autobranchia</taxon>
        <taxon>Pteriomorphia</taxon>
        <taxon>Mytilida</taxon>
        <taxon>Mytiloidea</taxon>
        <taxon>Mytilidae</taxon>
        <taxon>Mytilinae</taxon>
        <taxon>Mytilus</taxon>
    </lineage>
</organism>
<feature type="region of interest" description="Disordered" evidence="1">
    <location>
        <begin position="167"/>
        <end position="199"/>
    </location>
</feature>
<proteinExistence type="predicted"/>
<dbReference type="Proteomes" id="UP000683360">
    <property type="component" value="Unassembled WGS sequence"/>
</dbReference>
<keyword evidence="3" id="KW-1185">Reference proteome</keyword>
<name>A0A8S3UB72_MYTED</name>
<comment type="caution">
    <text evidence="2">The sequence shown here is derived from an EMBL/GenBank/DDBJ whole genome shotgun (WGS) entry which is preliminary data.</text>
</comment>
<evidence type="ECO:0000256" key="1">
    <source>
        <dbReference type="SAM" id="MobiDB-lite"/>
    </source>
</evidence>
<accession>A0A8S3UB72</accession>
<reference evidence="2" key="1">
    <citation type="submission" date="2021-03" db="EMBL/GenBank/DDBJ databases">
        <authorList>
            <person name="Bekaert M."/>
        </authorList>
    </citation>
    <scope>NUCLEOTIDE SEQUENCE</scope>
</reference>
<evidence type="ECO:0000313" key="3">
    <source>
        <dbReference type="Proteomes" id="UP000683360"/>
    </source>
</evidence>
<gene>
    <name evidence="2" type="ORF">MEDL_55269</name>
</gene>
<evidence type="ECO:0000313" key="2">
    <source>
        <dbReference type="EMBL" id="CAG2243135.1"/>
    </source>
</evidence>
<dbReference type="AlphaFoldDB" id="A0A8S3UB72"/>